<organism evidence="2 3">
    <name type="scientific">Micromonospora trifolii</name>
    <dbReference type="NCBI Taxonomy" id="2911208"/>
    <lineage>
        <taxon>Bacteria</taxon>
        <taxon>Bacillati</taxon>
        <taxon>Actinomycetota</taxon>
        <taxon>Actinomycetes</taxon>
        <taxon>Micromonosporales</taxon>
        <taxon>Micromonosporaceae</taxon>
        <taxon>Micromonospora</taxon>
    </lineage>
</organism>
<name>A0ABS9N249_9ACTN</name>
<keyword evidence="3" id="KW-1185">Reference proteome</keyword>
<dbReference type="EMBL" id="JAKKFD010000020">
    <property type="protein sequence ID" value="MCG5443710.1"/>
    <property type="molecule type" value="Genomic_DNA"/>
</dbReference>
<comment type="caution">
    <text evidence="2">The sequence shown here is derived from an EMBL/GenBank/DDBJ whole genome shotgun (WGS) entry which is preliminary data.</text>
</comment>
<evidence type="ECO:0000313" key="2">
    <source>
        <dbReference type="EMBL" id="MCG5443710.1"/>
    </source>
</evidence>
<gene>
    <name evidence="2" type="ORF">NIE79_001852</name>
</gene>
<accession>A0ABS9N249</accession>
<evidence type="ECO:0000313" key="3">
    <source>
        <dbReference type="Proteomes" id="UP001201629"/>
    </source>
</evidence>
<sequence>MLRLEWSDEQFEALVNHPDHKVRRLLAQAVHVTPEQRARLVEDPERSVLWALAEGPTSLLASRWTVTAALPVWAYERLLERHPRLELVMVDSPWVPQELRARLWPGESRTAPADEPPTDRRELEAQASDDNDWVRSTAAAEPDLRADLVARLAVDPSPGVRLAVSMRPEFSEEQRAAIDYHVGRDDRIQPAVWATRTRDPEIQSRCVRSAHIGLRRSVACNPHLTVDHIAALENDDDFAVRLLLCERHSGVSHETVLNTYLDATTATRGRLLDHPSFQWVGLAQLAESPDPWARALVVRDPEAAPQLIERLSHDPRPEVRNSTAGDPRLSPSRVLDLFDDPETAGAAAANPHLPLPVMRGVLTDAATLANGAVDGEPAVLLGRWSGRRRPSAGGDGL</sequence>
<dbReference type="Proteomes" id="UP001201629">
    <property type="component" value="Unassembled WGS sequence"/>
</dbReference>
<proteinExistence type="predicted"/>
<dbReference type="InterPro" id="IPR016024">
    <property type="entry name" value="ARM-type_fold"/>
</dbReference>
<reference evidence="2 3" key="1">
    <citation type="submission" date="2022-01" db="EMBL/GenBank/DDBJ databases">
        <authorList>
            <person name="Riesco R."/>
            <person name="Trujillo M.E."/>
        </authorList>
    </citation>
    <scope>NUCLEOTIDE SEQUENCE [LARGE SCALE GENOMIC DNA]</scope>
    <source>
        <strain evidence="2 3">NIE79</strain>
    </source>
</reference>
<evidence type="ECO:0000256" key="1">
    <source>
        <dbReference type="SAM" id="MobiDB-lite"/>
    </source>
</evidence>
<dbReference type="RefSeq" id="WP_238678886.1">
    <property type="nucleotide sequence ID" value="NZ_JAKKFD010000020.1"/>
</dbReference>
<dbReference type="Gene3D" id="1.25.10.10">
    <property type="entry name" value="Leucine-rich Repeat Variant"/>
    <property type="match status" value="1"/>
</dbReference>
<evidence type="ECO:0008006" key="4">
    <source>
        <dbReference type="Google" id="ProtNLM"/>
    </source>
</evidence>
<dbReference type="SUPFAM" id="SSF48371">
    <property type="entry name" value="ARM repeat"/>
    <property type="match status" value="1"/>
</dbReference>
<feature type="region of interest" description="Disordered" evidence="1">
    <location>
        <begin position="106"/>
        <end position="129"/>
    </location>
</feature>
<feature type="region of interest" description="Disordered" evidence="1">
    <location>
        <begin position="313"/>
        <end position="332"/>
    </location>
</feature>
<protein>
    <recommendedName>
        <fullName evidence="4">Leucine rich repeat variant</fullName>
    </recommendedName>
</protein>
<dbReference type="InterPro" id="IPR011989">
    <property type="entry name" value="ARM-like"/>
</dbReference>